<evidence type="ECO:0000313" key="4">
    <source>
        <dbReference type="Proteomes" id="UP001605036"/>
    </source>
</evidence>
<protein>
    <recommendedName>
        <fullName evidence="5">Heme-binding protein 2</fullName>
    </recommendedName>
</protein>
<dbReference type="Pfam" id="PF04832">
    <property type="entry name" value="SOUL"/>
    <property type="match status" value="1"/>
</dbReference>
<comment type="similarity">
    <text evidence="1">Belongs to the HEBP family.</text>
</comment>
<sequence length="229" mass="25268">MAITSSRSLLVVGLLVLVALVCPSEARKLSPEEKSLLRLVSSGVNEEEQCGPKLSIETPVCSVEKKDEGFELRRYPAGEIWAETLVADTGYTSACAIGFYRCFYFISGQNSAEESIEMTAPVLIKPEPKANGWKISFFTPSKFKSVDDVPVPDSPDVHIVSTKEQLVAVSDTFGGFPTEASYHNEWLKLKAALDKANLKYDESTVVYAGYSSPFEIFNRKQEVHVTIVE</sequence>
<name>A0ABD1Z0V8_9MARC</name>
<dbReference type="AlphaFoldDB" id="A0ABD1Z0V8"/>
<dbReference type="InterPro" id="IPR006917">
    <property type="entry name" value="SOUL_heme-bd"/>
</dbReference>
<evidence type="ECO:0000313" key="3">
    <source>
        <dbReference type="EMBL" id="KAL2641426.1"/>
    </source>
</evidence>
<dbReference type="SUPFAM" id="SSF55136">
    <property type="entry name" value="Probable bacterial effector-binding domain"/>
    <property type="match status" value="1"/>
</dbReference>
<evidence type="ECO:0008006" key="5">
    <source>
        <dbReference type="Google" id="ProtNLM"/>
    </source>
</evidence>
<accession>A0ABD1Z0V8</accession>
<dbReference type="Proteomes" id="UP001605036">
    <property type="component" value="Unassembled WGS sequence"/>
</dbReference>
<dbReference type="PANTHER" id="PTHR11220:SF71">
    <property type="entry name" value="SOUL HEME-BINDING PROTEIN"/>
    <property type="match status" value="1"/>
</dbReference>
<feature type="chain" id="PRO_5044759525" description="Heme-binding protein 2" evidence="2">
    <location>
        <begin position="27"/>
        <end position="229"/>
    </location>
</feature>
<reference evidence="3 4" key="1">
    <citation type="submission" date="2024-09" db="EMBL/GenBank/DDBJ databases">
        <title>Chromosome-scale assembly of Riccia fluitans.</title>
        <authorList>
            <person name="Paukszto L."/>
            <person name="Sawicki J."/>
            <person name="Karawczyk K."/>
            <person name="Piernik-Szablinska J."/>
            <person name="Szczecinska M."/>
            <person name="Mazdziarz M."/>
        </authorList>
    </citation>
    <scope>NUCLEOTIDE SEQUENCE [LARGE SCALE GENOMIC DNA]</scope>
    <source>
        <strain evidence="3">Rf_01</strain>
        <tissue evidence="3">Aerial parts of the thallus</tissue>
    </source>
</reference>
<proteinExistence type="inferred from homology"/>
<feature type="signal peptide" evidence="2">
    <location>
        <begin position="1"/>
        <end position="26"/>
    </location>
</feature>
<keyword evidence="2" id="KW-0732">Signal</keyword>
<comment type="caution">
    <text evidence="3">The sequence shown here is derived from an EMBL/GenBank/DDBJ whole genome shotgun (WGS) entry which is preliminary data.</text>
</comment>
<organism evidence="3 4">
    <name type="scientific">Riccia fluitans</name>
    <dbReference type="NCBI Taxonomy" id="41844"/>
    <lineage>
        <taxon>Eukaryota</taxon>
        <taxon>Viridiplantae</taxon>
        <taxon>Streptophyta</taxon>
        <taxon>Embryophyta</taxon>
        <taxon>Marchantiophyta</taxon>
        <taxon>Marchantiopsida</taxon>
        <taxon>Marchantiidae</taxon>
        <taxon>Marchantiales</taxon>
        <taxon>Ricciaceae</taxon>
        <taxon>Riccia</taxon>
    </lineage>
</organism>
<keyword evidence="4" id="KW-1185">Reference proteome</keyword>
<dbReference type="EMBL" id="JBHFFA010000002">
    <property type="protein sequence ID" value="KAL2641426.1"/>
    <property type="molecule type" value="Genomic_DNA"/>
</dbReference>
<evidence type="ECO:0000256" key="2">
    <source>
        <dbReference type="SAM" id="SignalP"/>
    </source>
</evidence>
<dbReference type="Gene3D" id="3.20.80.10">
    <property type="entry name" value="Regulatory factor, effector binding domain"/>
    <property type="match status" value="1"/>
</dbReference>
<dbReference type="PANTHER" id="PTHR11220">
    <property type="entry name" value="HEME-BINDING PROTEIN-RELATED"/>
    <property type="match status" value="1"/>
</dbReference>
<dbReference type="InterPro" id="IPR011256">
    <property type="entry name" value="Reg_factor_effector_dom_sf"/>
</dbReference>
<evidence type="ECO:0000256" key="1">
    <source>
        <dbReference type="ARBA" id="ARBA00009817"/>
    </source>
</evidence>
<gene>
    <name evidence="3" type="ORF">R1flu_009013</name>
</gene>